<dbReference type="OrthoDB" id="1466109at2"/>
<accession>A0A2W1N0A9</accession>
<dbReference type="RefSeq" id="WP_111064049.1">
    <property type="nucleotide sequence ID" value="NZ_JBHUCU010000006.1"/>
</dbReference>
<keyword evidence="5" id="KW-1185">Reference proteome</keyword>
<dbReference type="EMBL" id="QKSB01000009">
    <property type="protein sequence ID" value="PZE16351.1"/>
    <property type="molecule type" value="Genomic_DNA"/>
</dbReference>
<proteinExistence type="predicted"/>
<evidence type="ECO:0000313" key="4">
    <source>
        <dbReference type="EMBL" id="PZE16351.1"/>
    </source>
</evidence>
<reference evidence="4 5" key="1">
    <citation type="submission" date="2018-06" db="EMBL/GenBank/DDBJ databases">
        <title>The draft genome sequence of Crocinitomix sp. SM1701.</title>
        <authorList>
            <person name="Zhang X."/>
        </authorList>
    </citation>
    <scope>NUCLEOTIDE SEQUENCE [LARGE SCALE GENOMIC DNA]</scope>
    <source>
        <strain evidence="4 5">SM1701</strain>
    </source>
</reference>
<sequence length="615" mass="65715">MKKVYLSTALMFLAGFSFAQMQSLESLKHIEPQTENSNVRPISLANDRAEGDVIITDDFSNFANWNIPADANGNQWDLLTATPSSVTNYIGTMASSTAANGFAFFNGIDLLLNATTTPFGVQDALLEYVPTINCTGIPGVTLEFEQRHRAFNSDTTWLEVSGDGGTNWTAFALNAELASNSNTEQNTKTVNISNVAGNSANVKIRFRWTGGDDQATGAGYGWFVDDLKVFESWDYESALVTSKYRMGVSGTVFLGGLDYHMIPLSQTAPIEFSGEILSNGGMVQTGSNLSVDISGAGTFSSVSPSSDIAIGATDSFAVANAFTPTAIGTYNVVMMANQTNPDHDLTNNVFNTSFEVTDYIYARDNGVDNGSISNVSSNPNLELSIGNLMEVFADGKVGAMEIVVSDAATNVGQSIYGRIFKYDANITDYVEVAITDDYIITADDIQGAPIRLYVNDGPYNVSAGDDLLVLAAHYGGTDEVEFATAQQVADGSVRGITADNSQFTLTSPSAIMVRLAMTDFTGVDEAEVSTITVGQNVPNPFNTTAKVAYTLNENANVSLNVVDLTGKVVATYNQGSQNAGNHTINLNADNLSNGVYFYTFTAGEYSVTKRMVVSK</sequence>
<protein>
    <recommendedName>
        <fullName evidence="3">Secretion system C-terminal sorting domain-containing protein</fullName>
    </recommendedName>
</protein>
<name>A0A2W1N0A9_9FLAO</name>
<feature type="domain" description="Secretion system C-terminal sorting" evidence="3">
    <location>
        <begin position="538"/>
        <end position="613"/>
    </location>
</feature>
<feature type="chain" id="PRO_5016157286" description="Secretion system C-terminal sorting domain-containing protein" evidence="2">
    <location>
        <begin position="20"/>
        <end position="615"/>
    </location>
</feature>
<evidence type="ECO:0000259" key="3">
    <source>
        <dbReference type="Pfam" id="PF18962"/>
    </source>
</evidence>
<dbReference type="Proteomes" id="UP000249248">
    <property type="component" value="Unassembled WGS sequence"/>
</dbReference>
<dbReference type="NCBIfam" id="TIGR04183">
    <property type="entry name" value="Por_Secre_tail"/>
    <property type="match status" value="1"/>
</dbReference>
<dbReference type="AlphaFoldDB" id="A0A2W1N0A9"/>
<dbReference type="Gene3D" id="2.60.40.4070">
    <property type="match status" value="1"/>
</dbReference>
<dbReference type="Pfam" id="PF18962">
    <property type="entry name" value="Por_Secre_tail"/>
    <property type="match status" value="1"/>
</dbReference>
<evidence type="ECO:0000256" key="1">
    <source>
        <dbReference type="ARBA" id="ARBA00022729"/>
    </source>
</evidence>
<dbReference type="Gene3D" id="2.60.120.260">
    <property type="entry name" value="Galactose-binding domain-like"/>
    <property type="match status" value="1"/>
</dbReference>
<keyword evidence="1 2" id="KW-0732">Signal</keyword>
<comment type="caution">
    <text evidence="4">The sequence shown here is derived from an EMBL/GenBank/DDBJ whole genome shotgun (WGS) entry which is preliminary data.</text>
</comment>
<evidence type="ECO:0000313" key="5">
    <source>
        <dbReference type="Proteomes" id="UP000249248"/>
    </source>
</evidence>
<evidence type="ECO:0000256" key="2">
    <source>
        <dbReference type="SAM" id="SignalP"/>
    </source>
</evidence>
<feature type="signal peptide" evidence="2">
    <location>
        <begin position="1"/>
        <end position="19"/>
    </location>
</feature>
<dbReference type="InterPro" id="IPR026444">
    <property type="entry name" value="Secre_tail"/>
</dbReference>
<gene>
    <name evidence="4" type="ORF">DNU06_13640</name>
</gene>
<organism evidence="4 5">
    <name type="scientific">Putridiphycobacter roseus</name>
    <dbReference type="NCBI Taxonomy" id="2219161"/>
    <lineage>
        <taxon>Bacteria</taxon>
        <taxon>Pseudomonadati</taxon>
        <taxon>Bacteroidota</taxon>
        <taxon>Flavobacteriia</taxon>
        <taxon>Flavobacteriales</taxon>
        <taxon>Crocinitomicaceae</taxon>
        <taxon>Putridiphycobacter</taxon>
    </lineage>
</organism>